<feature type="compositionally biased region" description="Basic and acidic residues" evidence="5">
    <location>
        <begin position="519"/>
        <end position="529"/>
    </location>
</feature>
<sequence length="550" mass="58406">MMTEGNSLERRVSSSPDAADDHLHSWRLVIVIGTLCLGAFLYGLDANIIGAAIPRITTDFKSLPAVAWYGASYLLTVTAFQPLFGNLYKFFNAKVVYLASLFIFETGSIVCASARSSDVLIFGRALLGFGASGLLQGALAIIGCVVPLEKVPLFQGIVIAGVGISVCVGPIIGGALTQNVPAGFCALVVVFFFVPLAEGFAKNTKALPLRQKLFRMDPVGTVLFLGLVCCLLLALTWGGQQYAWDSSQVIGLCVGFGVLLLCFCTWDWKQGDMALIPLRVLGKRSVGMGAIILFAYGVVMYVYGYYLPMFFQTVQGATATESGVRYIAMMVPQIVTLALTGAIVSRWGYYVPYMISGGIIASVGSGLLTTISPATPAAQWSAYLVLTGIGVGMASQLPYTALQVVLDASDIATGNAIAVFSSQLGGSVADALHRIASTRALPRYTSAVTLEHVLGAGAGGLSQLSSSPAVLEALRYAYNDAIRDVFILGLACTCLTVLPSCAMEWLNIALESQRRKQLRESDGAERVQPQEETGVNTAYMGPSNSLKQHE</sequence>
<evidence type="ECO:0000256" key="1">
    <source>
        <dbReference type="ARBA" id="ARBA00004141"/>
    </source>
</evidence>
<feature type="compositionally biased region" description="Polar residues" evidence="5">
    <location>
        <begin position="530"/>
        <end position="550"/>
    </location>
</feature>
<evidence type="ECO:0000313" key="9">
    <source>
        <dbReference type="Proteomes" id="UP000764110"/>
    </source>
</evidence>
<evidence type="ECO:0000256" key="5">
    <source>
        <dbReference type="SAM" id="MobiDB-lite"/>
    </source>
</evidence>
<feature type="transmembrane region" description="Helical" evidence="6">
    <location>
        <begin position="96"/>
        <end position="114"/>
    </location>
</feature>
<feature type="transmembrane region" description="Helical" evidence="6">
    <location>
        <begin position="288"/>
        <end position="311"/>
    </location>
</feature>
<dbReference type="SUPFAM" id="SSF103473">
    <property type="entry name" value="MFS general substrate transporter"/>
    <property type="match status" value="1"/>
</dbReference>
<dbReference type="Proteomes" id="UP000764110">
    <property type="component" value="Unassembled WGS sequence"/>
</dbReference>
<evidence type="ECO:0000256" key="3">
    <source>
        <dbReference type="ARBA" id="ARBA00022989"/>
    </source>
</evidence>
<organism evidence="8 9">
    <name type="scientific">Metarhizium humberi</name>
    <dbReference type="NCBI Taxonomy" id="2596975"/>
    <lineage>
        <taxon>Eukaryota</taxon>
        <taxon>Fungi</taxon>
        <taxon>Dikarya</taxon>
        <taxon>Ascomycota</taxon>
        <taxon>Pezizomycotina</taxon>
        <taxon>Sordariomycetes</taxon>
        <taxon>Hypocreomycetidae</taxon>
        <taxon>Hypocreales</taxon>
        <taxon>Clavicipitaceae</taxon>
        <taxon>Metarhizium</taxon>
    </lineage>
</organism>
<feature type="transmembrane region" description="Helical" evidence="6">
    <location>
        <begin position="126"/>
        <end position="148"/>
    </location>
</feature>
<dbReference type="GO" id="GO:0022857">
    <property type="term" value="F:transmembrane transporter activity"/>
    <property type="evidence" value="ECO:0007669"/>
    <property type="project" value="InterPro"/>
</dbReference>
<accession>A0A9P8S3W6</accession>
<evidence type="ECO:0000256" key="6">
    <source>
        <dbReference type="SAM" id="Phobius"/>
    </source>
</evidence>
<dbReference type="InterPro" id="IPR020846">
    <property type="entry name" value="MFS_dom"/>
</dbReference>
<feature type="transmembrane region" description="Helical" evidence="6">
    <location>
        <begin position="180"/>
        <end position="198"/>
    </location>
</feature>
<feature type="transmembrane region" description="Helical" evidence="6">
    <location>
        <begin position="323"/>
        <end position="344"/>
    </location>
</feature>
<dbReference type="InterPro" id="IPR036259">
    <property type="entry name" value="MFS_trans_sf"/>
</dbReference>
<gene>
    <name evidence="8" type="ORF">MHUMG1_09583</name>
</gene>
<keyword evidence="2 6" id="KW-0812">Transmembrane</keyword>
<feature type="transmembrane region" description="Helical" evidence="6">
    <location>
        <begin position="154"/>
        <end position="173"/>
    </location>
</feature>
<keyword evidence="3 6" id="KW-1133">Transmembrane helix</keyword>
<evidence type="ECO:0000256" key="4">
    <source>
        <dbReference type="ARBA" id="ARBA00023136"/>
    </source>
</evidence>
<protein>
    <recommendedName>
        <fullName evidence="7">Major facilitator superfamily (MFS) profile domain-containing protein</fullName>
    </recommendedName>
</protein>
<feature type="domain" description="Major facilitator superfamily (MFS) profile" evidence="7">
    <location>
        <begin position="31"/>
        <end position="474"/>
    </location>
</feature>
<dbReference type="InterPro" id="IPR011701">
    <property type="entry name" value="MFS"/>
</dbReference>
<name>A0A9P8S3W6_9HYPO</name>
<feature type="transmembrane region" description="Helical" evidence="6">
    <location>
        <begin position="380"/>
        <end position="399"/>
    </location>
</feature>
<feature type="transmembrane region" description="Helical" evidence="6">
    <location>
        <begin position="218"/>
        <end position="237"/>
    </location>
</feature>
<feature type="transmembrane region" description="Helical" evidence="6">
    <location>
        <begin position="25"/>
        <end position="44"/>
    </location>
</feature>
<feature type="transmembrane region" description="Helical" evidence="6">
    <location>
        <begin position="249"/>
        <end position="268"/>
    </location>
</feature>
<keyword evidence="4 6" id="KW-0472">Membrane</keyword>
<feature type="transmembrane region" description="Helical" evidence="6">
    <location>
        <begin position="485"/>
        <end position="510"/>
    </location>
</feature>
<comment type="caution">
    <text evidence="8">The sequence shown here is derived from an EMBL/GenBank/DDBJ whole genome shotgun (WGS) entry which is preliminary data.</text>
</comment>
<evidence type="ECO:0000256" key="2">
    <source>
        <dbReference type="ARBA" id="ARBA00022692"/>
    </source>
</evidence>
<reference evidence="8 9" key="1">
    <citation type="submission" date="2020-07" db="EMBL/GenBank/DDBJ databases">
        <title>Metarhizium humberi genome.</title>
        <authorList>
            <person name="Lysoe E."/>
        </authorList>
    </citation>
    <scope>NUCLEOTIDE SEQUENCE [LARGE SCALE GENOMIC DNA]</scope>
    <source>
        <strain evidence="8 9">ESALQ1638</strain>
    </source>
</reference>
<dbReference type="PROSITE" id="PS50850">
    <property type="entry name" value="MFS"/>
    <property type="match status" value="1"/>
</dbReference>
<feature type="region of interest" description="Disordered" evidence="5">
    <location>
        <begin position="519"/>
        <end position="550"/>
    </location>
</feature>
<comment type="subcellular location">
    <subcellularLocation>
        <location evidence="1">Membrane</location>
        <topology evidence="1">Multi-pass membrane protein</topology>
    </subcellularLocation>
</comment>
<dbReference type="GO" id="GO:0005886">
    <property type="term" value="C:plasma membrane"/>
    <property type="evidence" value="ECO:0007669"/>
    <property type="project" value="TreeGrafter"/>
</dbReference>
<dbReference type="Gene3D" id="1.20.1250.20">
    <property type="entry name" value="MFS general substrate transporter like domains"/>
    <property type="match status" value="2"/>
</dbReference>
<dbReference type="AlphaFoldDB" id="A0A9P8S3W6"/>
<dbReference type="PANTHER" id="PTHR23501:SF199">
    <property type="entry name" value="MFS EFFLUX TRANSPORTER INPD-RELATED"/>
    <property type="match status" value="1"/>
</dbReference>
<dbReference type="PANTHER" id="PTHR23501">
    <property type="entry name" value="MAJOR FACILITATOR SUPERFAMILY"/>
    <property type="match status" value="1"/>
</dbReference>
<dbReference type="Pfam" id="PF07690">
    <property type="entry name" value="MFS_1"/>
    <property type="match status" value="1"/>
</dbReference>
<dbReference type="EMBL" id="JACEFI010000028">
    <property type="protein sequence ID" value="KAH0592593.1"/>
    <property type="molecule type" value="Genomic_DNA"/>
</dbReference>
<feature type="transmembrane region" description="Helical" evidence="6">
    <location>
        <begin position="65"/>
        <end position="84"/>
    </location>
</feature>
<evidence type="ECO:0000313" key="8">
    <source>
        <dbReference type="EMBL" id="KAH0592593.1"/>
    </source>
</evidence>
<keyword evidence="9" id="KW-1185">Reference proteome</keyword>
<dbReference type="CDD" id="cd17502">
    <property type="entry name" value="MFS_Azr1_MDR_like"/>
    <property type="match status" value="1"/>
</dbReference>
<evidence type="ECO:0000259" key="7">
    <source>
        <dbReference type="PROSITE" id="PS50850"/>
    </source>
</evidence>
<proteinExistence type="predicted"/>
<feature type="transmembrane region" description="Helical" evidence="6">
    <location>
        <begin position="350"/>
        <end position="368"/>
    </location>
</feature>